<dbReference type="Proteomes" id="UP000612362">
    <property type="component" value="Unassembled WGS sequence"/>
</dbReference>
<comment type="caution">
    <text evidence="1">The sequence shown here is derived from an EMBL/GenBank/DDBJ whole genome shotgun (WGS) entry which is preliminary data.</text>
</comment>
<sequence length="39" mass="4230">MQGGSVYLFATGLVSIRQEKENNYEKALGEGVDDPGWGL</sequence>
<dbReference type="AlphaFoldDB" id="A0A8J3MU96"/>
<protein>
    <submittedName>
        <fullName evidence="1">Uncharacterized protein</fullName>
    </submittedName>
</protein>
<gene>
    <name evidence="1" type="ORF">KSX_61430</name>
</gene>
<reference evidence="1" key="1">
    <citation type="submission" date="2020-10" db="EMBL/GenBank/DDBJ databases">
        <title>Taxonomic study of unclassified bacteria belonging to the class Ktedonobacteria.</title>
        <authorList>
            <person name="Yabe S."/>
            <person name="Wang C.M."/>
            <person name="Zheng Y."/>
            <person name="Sakai Y."/>
            <person name="Cavaletti L."/>
            <person name="Monciardini P."/>
            <person name="Donadio S."/>
        </authorList>
    </citation>
    <scope>NUCLEOTIDE SEQUENCE</scope>
    <source>
        <strain evidence="1">SOSP1-1</strain>
    </source>
</reference>
<keyword evidence="2" id="KW-1185">Reference proteome</keyword>
<accession>A0A8J3MU96</accession>
<organism evidence="1 2">
    <name type="scientific">Ktedonospora formicarum</name>
    <dbReference type="NCBI Taxonomy" id="2778364"/>
    <lineage>
        <taxon>Bacteria</taxon>
        <taxon>Bacillati</taxon>
        <taxon>Chloroflexota</taxon>
        <taxon>Ktedonobacteria</taxon>
        <taxon>Ktedonobacterales</taxon>
        <taxon>Ktedonobacteraceae</taxon>
        <taxon>Ktedonospora</taxon>
    </lineage>
</organism>
<evidence type="ECO:0000313" key="1">
    <source>
        <dbReference type="EMBL" id="GHO47980.1"/>
    </source>
</evidence>
<proteinExistence type="predicted"/>
<name>A0A8J3MU96_9CHLR</name>
<evidence type="ECO:0000313" key="2">
    <source>
        <dbReference type="Proteomes" id="UP000612362"/>
    </source>
</evidence>
<dbReference type="EMBL" id="BNJF01000003">
    <property type="protein sequence ID" value="GHO47980.1"/>
    <property type="molecule type" value="Genomic_DNA"/>
</dbReference>